<sequence>MRFISSVLVGRDMERSRDFHENILNQKVKMDLGVNVSYRGFGLQTIDTWADFIDKDEKTFFWKKQMKWRYILRLQNMKSLLKS</sequence>
<comment type="caution">
    <text evidence="2">The sequence shown here is derived from an EMBL/GenBank/DDBJ whole genome shotgun (WGS) entry which is preliminary data.</text>
</comment>
<proteinExistence type="predicted"/>
<evidence type="ECO:0000259" key="1">
    <source>
        <dbReference type="Pfam" id="PF12681"/>
    </source>
</evidence>
<dbReference type="Pfam" id="PF12681">
    <property type="entry name" value="Glyoxalase_2"/>
    <property type="match status" value="1"/>
</dbReference>
<name>A0A366MDG3_9EURY</name>
<dbReference type="InterPro" id="IPR029068">
    <property type="entry name" value="Glyas_Bleomycin-R_OHBP_Dase"/>
</dbReference>
<dbReference type="AlphaFoldDB" id="A0A366MDG3"/>
<dbReference type="EMBL" id="NIZT01000008">
    <property type="protein sequence ID" value="RBQ24225.1"/>
    <property type="molecule type" value="Genomic_DNA"/>
</dbReference>
<feature type="domain" description="Glyoxalase-like" evidence="1">
    <location>
        <begin position="3"/>
        <end position="67"/>
    </location>
</feature>
<protein>
    <recommendedName>
        <fullName evidence="1">Glyoxalase-like domain-containing protein</fullName>
    </recommendedName>
</protein>
<reference evidence="2 3" key="1">
    <citation type="submission" date="2018-06" db="EMBL/GenBank/DDBJ databases">
        <title>Genomic insight into two independent archaeal endosymbiosis events.</title>
        <authorList>
            <person name="Lind A.E."/>
            <person name="Lewis W.H."/>
            <person name="Spang A."/>
            <person name="Guy L."/>
            <person name="Embley M.T."/>
            <person name="Ettema T.J.G."/>
        </authorList>
    </citation>
    <scope>NUCLEOTIDE SEQUENCE [LARGE SCALE GENOMIC DNA]</scope>
    <source>
        <strain evidence="2">NOE</strain>
    </source>
</reference>
<dbReference type="Proteomes" id="UP000253099">
    <property type="component" value="Unassembled WGS sequence"/>
</dbReference>
<dbReference type="Gene3D" id="3.10.180.10">
    <property type="entry name" value="2,3-Dihydroxybiphenyl 1,2-Dioxygenase, domain 1"/>
    <property type="match status" value="1"/>
</dbReference>
<keyword evidence="3" id="KW-1185">Reference proteome</keyword>
<dbReference type="InterPro" id="IPR025870">
    <property type="entry name" value="Glyoxalase-like_dom"/>
</dbReference>
<accession>A0A366MDG3</accession>
<evidence type="ECO:0000313" key="2">
    <source>
        <dbReference type="EMBL" id="RBQ24225.1"/>
    </source>
</evidence>
<organism evidence="2 3">
    <name type="scientific">Candidatus Methanobinarius endosymbioticus</name>
    <dbReference type="NCBI Taxonomy" id="2006182"/>
    <lineage>
        <taxon>Archaea</taxon>
        <taxon>Methanobacteriati</taxon>
        <taxon>Methanobacteriota</taxon>
        <taxon>Methanomada group</taxon>
        <taxon>Methanobacteria</taxon>
        <taxon>Methanobacteriales</taxon>
        <taxon>Methanobacteriaceae</taxon>
        <taxon>Candidatus Methanobinarius</taxon>
    </lineage>
</organism>
<evidence type="ECO:0000313" key="3">
    <source>
        <dbReference type="Proteomes" id="UP000253099"/>
    </source>
</evidence>
<gene>
    <name evidence="2" type="ORF">ALNOE001_03380</name>
</gene>